<protein>
    <submittedName>
        <fullName evidence="2">Uncharacterized protein</fullName>
    </submittedName>
</protein>
<keyword evidence="1" id="KW-0472">Membrane</keyword>
<keyword evidence="3" id="KW-1185">Reference proteome</keyword>
<reference evidence="2" key="1">
    <citation type="submission" date="2022-04" db="EMBL/GenBank/DDBJ databases">
        <title>A functionally conserved STORR gene fusion in Papaver species that diverged 16.8 million years ago.</title>
        <authorList>
            <person name="Catania T."/>
        </authorList>
    </citation>
    <scope>NUCLEOTIDE SEQUENCE</scope>
    <source>
        <strain evidence="2">S-188037</strain>
    </source>
</reference>
<dbReference type="Proteomes" id="UP001202328">
    <property type="component" value="Unassembled WGS sequence"/>
</dbReference>
<comment type="caution">
    <text evidence="2">The sequence shown here is derived from an EMBL/GenBank/DDBJ whole genome shotgun (WGS) entry which is preliminary data.</text>
</comment>
<name>A0AAD4XY45_9MAGN</name>
<keyword evidence="1" id="KW-1133">Transmembrane helix</keyword>
<feature type="transmembrane region" description="Helical" evidence="1">
    <location>
        <begin position="25"/>
        <end position="43"/>
    </location>
</feature>
<feature type="non-terminal residue" evidence="2">
    <location>
        <position position="154"/>
    </location>
</feature>
<evidence type="ECO:0000313" key="2">
    <source>
        <dbReference type="EMBL" id="KAI3957436.1"/>
    </source>
</evidence>
<keyword evidence="1" id="KW-0812">Transmembrane</keyword>
<sequence length="154" mass="18199">MDGLYSNDWTKIYKSLNDGINLGDYGSFLCLASYILLTALISLKVQKINQEKLSCKASHSKIEFIPDFVISCDCRYQYKREVLYGYAKLRENLEMRMHYSNPALIVIFRLLHFCEELSRITEHERWWLCEFDPYIDQFIHAISHLGSLIISRPY</sequence>
<dbReference type="AlphaFoldDB" id="A0AAD4XY45"/>
<dbReference type="EMBL" id="JAJJMB010001336">
    <property type="protein sequence ID" value="KAI3957436.1"/>
    <property type="molecule type" value="Genomic_DNA"/>
</dbReference>
<evidence type="ECO:0000256" key="1">
    <source>
        <dbReference type="SAM" id="Phobius"/>
    </source>
</evidence>
<proteinExistence type="predicted"/>
<gene>
    <name evidence="2" type="ORF">MKW98_003157</name>
</gene>
<organism evidence="2 3">
    <name type="scientific">Papaver atlanticum</name>
    <dbReference type="NCBI Taxonomy" id="357466"/>
    <lineage>
        <taxon>Eukaryota</taxon>
        <taxon>Viridiplantae</taxon>
        <taxon>Streptophyta</taxon>
        <taxon>Embryophyta</taxon>
        <taxon>Tracheophyta</taxon>
        <taxon>Spermatophyta</taxon>
        <taxon>Magnoliopsida</taxon>
        <taxon>Ranunculales</taxon>
        <taxon>Papaveraceae</taxon>
        <taxon>Papaveroideae</taxon>
        <taxon>Papaver</taxon>
    </lineage>
</organism>
<evidence type="ECO:0000313" key="3">
    <source>
        <dbReference type="Proteomes" id="UP001202328"/>
    </source>
</evidence>
<accession>A0AAD4XY45</accession>